<dbReference type="InterPro" id="IPR036515">
    <property type="entry name" value="Transposase_17_sf"/>
</dbReference>
<dbReference type="SUPFAM" id="SSF143422">
    <property type="entry name" value="Transposase IS200-like"/>
    <property type="match status" value="1"/>
</dbReference>
<dbReference type="Proteomes" id="UP000663181">
    <property type="component" value="Chromosome"/>
</dbReference>
<dbReference type="SMART" id="SM01321">
    <property type="entry name" value="Y1_Tnp"/>
    <property type="match status" value="1"/>
</dbReference>
<dbReference type="Gene3D" id="3.30.70.1290">
    <property type="entry name" value="Transposase IS200-like"/>
    <property type="match status" value="1"/>
</dbReference>
<gene>
    <name evidence="2" type="ORF">ISN74_11050</name>
</gene>
<dbReference type="PANTHER" id="PTHR34322">
    <property type="entry name" value="TRANSPOSASE, Y1_TNP DOMAIN-CONTAINING"/>
    <property type="match status" value="1"/>
</dbReference>
<dbReference type="PANTHER" id="PTHR34322:SF2">
    <property type="entry name" value="TRANSPOSASE IS200-LIKE DOMAIN-CONTAINING PROTEIN"/>
    <property type="match status" value="1"/>
</dbReference>
<feature type="domain" description="Transposase IS200-like" evidence="1">
    <location>
        <begin position="28"/>
        <end position="144"/>
    </location>
</feature>
<evidence type="ECO:0000313" key="2">
    <source>
        <dbReference type="EMBL" id="QRN52045.1"/>
    </source>
</evidence>
<sequence length="248" mass="28137">MFPPFLCSSDNSHAHDSYKKLRGNPRHVFANAHILATPRAGHSKIAGKVTQKSVLTPLFLREACEQQQCLIHAYVLMTNHVHLLVTPSATGSLSLCMQSLGRRYVTYFNSTYHRTGTLWEGRYKASLVDSQIYLLTCYRYIELNPVRAAMVVAPEDYLWTSFRANAPGAHDPLIHPHEEYLRLGTDPEQRQAAYQALFREAISDDQLNDIREHLQQQRALGTNRFQAAIEAELGRVARVRPPGRPRAC</sequence>
<protein>
    <submittedName>
        <fullName evidence="2">Transposase</fullName>
    </submittedName>
</protein>
<dbReference type="InterPro" id="IPR002686">
    <property type="entry name" value="Transposase_17"/>
</dbReference>
<accession>A0ABX7GNN9</accession>
<name>A0ABX7GNN9_9GAMM</name>
<dbReference type="RefSeq" id="WP_203546590.1">
    <property type="nucleotide sequence ID" value="NZ_CP064030.1"/>
</dbReference>
<evidence type="ECO:0000259" key="1">
    <source>
        <dbReference type="SMART" id="SM01321"/>
    </source>
</evidence>
<keyword evidence="3" id="KW-1185">Reference proteome</keyword>
<evidence type="ECO:0000313" key="3">
    <source>
        <dbReference type="Proteomes" id="UP000663181"/>
    </source>
</evidence>
<reference evidence="2 3" key="1">
    <citation type="submission" date="2020-10" db="EMBL/GenBank/DDBJ databases">
        <title>Phylogeny of dyella-like bacteria.</title>
        <authorList>
            <person name="Fu J."/>
        </authorList>
    </citation>
    <scope>NUCLEOTIDE SEQUENCE [LARGE SCALE GENOMIC DNA]</scope>
    <source>
        <strain evidence="2 3">DHOB09</strain>
    </source>
</reference>
<proteinExistence type="predicted"/>
<organism evidence="2 3">
    <name type="scientific">Dyella caseinilytica</name>
    <dbReference type="NCBI Taxonomy" id="1849581"/>
    <lineage>
        <taxon>Bacteria</taxon>
        <taxon>Pseudomonadati</taxon>
        <taxon>Pseudomonadota</taxon>
        <taxon>Gammaproteobacteria</taxon>
        <taxon>Lysobacterales</taxon>
        <taxon>Rhodanobacteraceae</taxon>
        <taxon>Dyella</taxon>
    </lineage>
</organism>
<dbReference type="EMBL" id="CP064030">
    <property type="protein sequence ID" value="QRN52045.1"/>
    <property type="molecule type" value="Genomic_DNA"/>
</dbReference>
<dbReference type="Pfam" id="PF01797">
    <property type="entry name" value="Y1_Tnp"/>
    <property type="match status" value="1"/>
</dbReference>